<keyword evidence="2" id="KW-1185">Reference proteome</keyword>
<accession>A0A4Q2S9P9</accession>
<dbReference type="GO" id="GO:0009306">
    <property type="term" value="P:protein secretion"/>
    <property type="evidence" value="ECO:0007669"/>
    <property type="project" value="InterPro"/>
</dbReference>
<dbReference type="Proteomes" id="UP000293291">
    <property type="component" value="Unassembled WGS sequence"/>
</dbReference>
<evidence type="ECO:0000313" key="1">
    <source>
        <dbReference type="EMBL" id="RYC00267.1"/>
    </source>
</evidence>
<reference evidence="1 2" key="1">
    <citation type="submission" date="2019-01" db="EMBL/GenBank/DDBJ databases">
        <title>Novel species of Nocardioides.</title>
        <authorList>
            <person name="Liu Q."/>
            <person name="Xin Y.-H."/>
        </authorList>
    </citation>
    <scope>NUCLEOTIDE SEQUENCE [LARGE SCALE GENOMIC DNA]</scope>
    <source>
        <strain evidence="1 2">CGMCC 4.6875</strain>
    </source>
</reference>
<dbReference type="OrthoDB" id="4980202at2"/>
<dbReference type="EMBL" id="SDWU01000015">
    <property type="protein sequence ID" value="RYC00267.1"/>
    <property type="molecule type" value="Genomic_DNA"/>
</dbReference>
<sequence>MSELFVDPGEMRAHAGRVHSLSGEAGKATAAANQVSFTSGMFGSIGSILVGPVMLPLQGAGQVAASAMEGALADCAESVTALADTFTFIDNTVGQHFDEIGRRIR</sequence>
<dbReference type="Pfam" id="PF10824">
    <property type="entry name" value="T7SS_ESX_EspC"/>
    <property type="match status" value="1"/>
</dbReference>
<organism evidence="1 2">
    <name type="scientific">Nocardioides ganghwensis</name>
    <dbReference type="NCBI Taxonomy" id="252230"/>
    <lineage>
        <taxon>Bacteria</taxon>
        <taxon>Bacillati</taxon>
        <taxon>Actinomycetota</taxon>
        <taxon>Actinomycetes</taxon>
        <taxon>Propionibacteriales</taxon>
        <taxon>Nocardioidaceae</taxon>
        <taxon>Nocardioides</taxon>
    </lineage>
</organism>
<proteinExistence type="predicted"/>
<dbReference type="InterPro" id="IPR022536">
    <property type="entry name" value="EspC"/>
</dbReference>
<evidence type="ECO:0000313" key="2">
    <source>
        <dbReference type="Proteomes" id="UP000293291"/>
    </source>
</evidence>
<protein>
    <recommendedName>
        <fullName evidence="3">ESX-1 secretion-associated protein</fullName>
    </recommendedName>
</protein>
<dbReference type="AlphaFoldDB" id="A0A4Q2S9P9"/>
<gene>
    <name evidence="1" type="ORF">EUA07_14100</name>
</gene>
<evidence type="ECO:0008006" key="3">
    <source>
        <dbReference type="Google" id="ProtNLM"/>
    </source>
</evidence>
<name>A0A4Q2S9P9_9ACTN</name>
<comment type="caution">
    <text evidence="1">The sequence shown here is derived from an EMBL/GenBank/DDBJ whole genome shotgun (WGS) entry which is preliminary data.</text>
</comment>
<dbReference type="RefSeq" id="WP_129455818.1">
    <property type="nucleotide sequence ID" value="NZ_JACXYX010000016.1"/>
</dbReference>